<dbReference type="InterPro" id="IPR009029">
    <property type="entry name" value="HMG_CoA_Rdtase_sub-bd_dom_sf"/>
</dbReference>
<dbReference type="OrthoDB" id="9764892at2"/>
<proteinExistence type="inferred from homology"/>
<accession>A0A2G0CDA2</accession>
<dbReference type="InterPro" id="IPR004553">
    <property type="entry name" value="HMG_CoA_Rdtase_bac-typ"/>
</dbReference>
<dbReference type="NCBIfam" id="TIGR00532">
    <property type="entry name" value="HMG_CoA_R_NAD"/>
    <property type="match status" value="1"/>
</dbReference>
<evidence type="ECO:0000256" key="2">
    <source>
        <dbReference type="ARBA" id="ARBA00023002"/>
    </source>
</evidence>
<keyword evidence="3" id="KW-0520">NAD</keyword>
<dbReference type="GO" id="GO:0004420">
    <property type="term" value="F:hydroxymethylglutaryl-CoA reductase (NADPH) activity"/>
    <property type="evidence" value="ECO:0007669"/>
    <property type="project" value="InterPro"/>
</dbReference>
<gene>
    <name evidence="4" type="ORF">CGL56_14100</name>
</gene>
<protein>
    <recommendedName>
        <fullName evidence="3">3-hydroxy-3-methylglutaryl coenzyme A reductase</fullName>
        <shortName evidence="3">HMG-CoA reductase</shortName>
        <ecNumber evidence="3">1.1.1.88</ecNumber>
    </recommendedName>
</protein>
<reference evidence="4 5" key="1">
    <citation type="submission" date="2017-10" db="EMBL/GenBank/DDBJ databases">
        <title>The draft genome sequence of Lewinella marina KCTC 32374.</title>
        <authorList>
            <person name="Wang K."/>
        </authorList>
    </citation>
    <scope>NUCLEOTIDE SEQUENCE [LARGE SCALE GENOMIC DNA]</scope>
    <source>
        <strain evidence="4 5">MKG-38</strain>
    </source>
</reference>
<evidence type="ECO:0000256" key="1">
    <source>
        <dbReference type="ARBA" id="ARBA00007661"/>
    </source>
</evidence>
<dbReference type="GO" id="GO:0140643">
    <property type="term" value="F:hydroxymethylglutaryl-CoA reductase (NADH) activity"/>
    <property type="evidence" value="ECO:0007669"/>
    <property type="project" value="UniProtKB-EC"/>
</dbReference>
<dbReference type="InterPro" id="IPR002202">
    <property type="entry name" value="HMG_CoA_Rdtase"/>
</dbReference>
<dbReference type="PRINTS" id="PR00071">
    <property type="entry name" value="HMGCOARDTASE"/>
</dbReference>
<dbReference type="Gene3D" id="3.90.770.10">
    <property type="entry name" value="3-hydroxy-3-methylglutaryl-coenzyme A Reductase, Chain A, domain 2"/>
    <property type="match status" value="2"/>
</dbReference>
<dbReference type="InterPro" id="IPR023074">
    <property type="entry name" value="HMG_CoA_Rdtase_cat_sf"/>
</dbReference>
<dbReference type="EC" id="1.1.1.88" evidence="3"/>
<organism evidence="4 5">
    <name type="scientific">Neolewinella marina</name>
    <dbReference type="NCBI Taxonomy" id="438751"/>
    <lineage>
        <taxon>Bacteria</taxon>
        <taxon>Pseudomonadati</taxon>
        <taxon>Bacteroidota</taxon>
        <taxon>Saprospiria</taxon>
        <taxon>Saprospirales</taxon>
        <taxon>Lewinellaceae</taxon>
        <taxon>Neolewinella</taxon>
    </lineage>
</organism>
<sequence length="447" mass="49555">MAEQVRDPHRISGFSKFDKAQRRQWLLEHFLPEYGEDDFAFFEAGSPDLQEVLDNFSENTVANFPLPFGVAPNFIINGKTYAVPMVIEESSVVAAASSSAKYWSTRGGFHAEVIASEKLGQLHFRWSGRPERRAALFREVEDRLQEATADITARMEKRGGGVRRMQWKHFPQVDPQCYQLLVSFGTGDSMGANFINTVLETYAAELERWAEESAALSDDERELEIIMAILSNHTPNCAVKAWVSCPIEDMNIPGSGVDAADFVRRFEMAVAIAREDPYRAVTHNKGIMNGIDAVVLATGNDFRAVEAAAHAFAAAGGQYASLSRCRVTDKVFHFELTLPLALGTVGGLTRLHPLADLSLNLLERPDAEELMCIAAATGLAQNFAALRSLVTTGIQQGHMKMHLQNILSSLQASPPERRQTVSFFEGRTISHHGVRQYLDKLREGKVK</sequence>
<dbReference type="PROSITE" id="PS50065">
    <property type="entry name" value="HMG_COA_REDUCTASE_4"/>
    <property type="match status" value="1"/>
</dbReference>
<name>A0A2G0CDA2_9BACT</name>
<dbReference type="Gene3D" id="1.10.8.660">
    <property type="match status" value="1"/>
</dbReference>
<keyword evidence="2 3" id="KW-0560">Oxidoreductase</keyword>
<evidence type="ECO:0000313" key="5">
    <source>
        <dbReference type="Proteomes" id="UP000226437"/>
    </source>
</evidence>
<comment type="pathway">
    <text evidence="3">Metabolic intermediate metabolism; (R)-mevalonate degradation; (S)-3-hydroxy-3-methylglutaryl-CoA from (R)-mevalonate: step 1/1.</text>
</comment>
<dbReference type="InterPro" id="IPR009023">
    <property type="entry name" value="HMG_CoA_Rdtase_NAD(P)-bd_sf"/>
</dbReference>
<dbReference type="SUPFAM" id="SSF56542">
    <property type="entry name" value="Substrate-binding domain of HMG-CoA reductase"/>
    <property type="match status" value="1"/>
</dbReference>
<evidence type="ECO:0000256" key="3">
    <source>
        <dbReference type="RuleBase" id="RU361219"/>
    </source>
</evidence>
<dbReference type="PANTHER" id="PTHR10572:SF24">
    <property type="entry name" value="3-HYDROXY-3-METHYLGLUTARYL-COENZYME A REDUCTASE"/>
    <property type="match status" value="1"/>
</dbReference>
<dbReference type="UniPathway" id="UPA00257">
    <property type="reaction ID" value="UER00367"/>
</dbReference>
<dbReference type="SUPFAM" id="SSF55035">
    <property type="entry name" value="NAD-binding domain of HMG-CoA reductase"/>
    <property type="match status" value="1"/>
</dbReference>
<dbReference type="GO" id="GO:0015936">
    <property type="term" value="P:coenzyme A metabolic process"/>
    <property type="evidence" value="ECO:0007669"/>
    <property type="project" value="InterPro"/>
</dbReference>
<dbReference type="Pfam" id="PF00368">
    <property type="entry name" value="HMG-CoA_red"/>
    <property type="match status" value="1"/>
</dbReference>
<dbReference type="EMBL" id="PDLO01000006">
    <property type="protein sequence ID" value="PHK97942.1"/>
    <property type="molecule type" value="Genomic_DNA"/>
</dbReference>
<dbReference type="RefSeq" id="WP_099107216.1">
    <property type="nucleotide sequence ID" value="NZ_JAATJF010000003.1"/>
</dbReference>
<dbReference type="AlphaFoldDB" id="A0A2G0CDA2"/>
<dbReference type="PANTHER" id="PTHR10572">
    <property type="entry name" value="3-HYDROXY-3-METHYLGLUTARYL-COENZYME A REDUCTASE"/>
    <property type="match status" value="1"/>
</dbReference>
<comment type="similarity">
    <text evidence="1 3">Belongs to the HMG-CoA reductase family.</text>
</comment>
<evidence type="ECO:0000313" key="4">
    <source>
        <dbReference type="EMBL" id="PHK97942.1"/>
    </source>
</evidence>
<comment type="caution">
    <text evidence="4">The sequence shown here is derived from an EMBL/GenBank/DDBJ whole genome shotgun (WGS) entry which is preliminary data.</text>
</comment>
<comment type="catalytic activity">
    <reaction evidence="3">
        <text>(R)-mevalonate + 2 NAD(+) + CoA = (3S)-3-hydroxy-3-methylglutaryl-CoA + 2 NADH + 2 H(+)</text>
        <dbReference type="Rhea" id="RHEA:14833"/>
        <dbReference type="ChEBI" id="CHEBI:15378"/>
        <dbReference type="ChEBI" id="CHEBI:36464"/>
        <dbReference type="ChEBI" id="CHEBI:43074"/>
        <dbReference type="ChEBI" id="CHEBI:57287"/>
        <dbReference type="ChEBI" id="CHEBI:57540"/>
        <dbReference type="ChEBI" id="CHEBI:57945"/>
        <dbReference type="EC" id="1.1.1.88"/>
    </reaction>
</comment>
<dbReference type="Proteomes" id="UP000226437">
    <property type="component" value="Unassembled WGS sequence"/>
</dbReference>
<keyword evidence="5" id="KW-1185">Reference proteome</keyword>